<name>A0A1F5E848_9BACT</name>
<reference evidence="2 3" key="1">
    <citation type="journal article" date="2016" name="Nat. Commun.">
        <title>Thousands of microbial genomes shed light on interconnected biogeochemical processes in an aquifer system.</title>
        <authorList>
            <person name="Anantharaman K."/>
            <person name="Brown C.T."/>
            <person name="Hug L.A."/>
            <person name="Sharon I."/>
            <person name="Castelle C.J."/>
            <person name="Probst A.J."/>
            <person name="Thomas B.C."/>
            <person name="Singh A."/>
            <person name="Wilkins M.J."/>
            <person name="Karaoz U."/>
            <person name="Brodie E.L."/>
            <person name="Williams K.H."/>
            <person name="Hubbard S.S."/>
            <person name="Banfield J.F."/>
        </authorList>
    </citation>
    <scope>NUCLEOTIDE SEQUENCE [LARGE SCALE GENOMIC DNA]</scope>
</reference>
<proteinExistence type="predicted"/>
<dbReference type="InterPro" id="IPR037914">
    <property type="entry name" value="SpoVT-AbrB_sf"/>
</dbReference>
<protein>
    <recommendedName>
        <fullName evidence="1">SpoVT-AbrB domain-containing protein</fullName>
    </recommendedName>
</protein>
<comment type="caution">
    <text evidence="2">The sequence shown here is derived from an EMBL/GenBank/DDBJ whole genome shotgun (WGS) entry which is preliminary data.</text>
</comment>
<feature type="domain" description="SpoVT-AbrB" evidence="1">
    <location>
        <begin position="6"/>
        <end position="53"/>
    </location>
</feature>
<gene>
    <name evidence="2" type="ORF">A2160_01755</name>
</gene>
<dbReference type="InterPro" id="IPR007159">
    <property type="entry name" value="SpoVT-AbrB_dom"/>
</dbReference>
<dbReference type="SUPFAM" id="SSF89447">
    <property type="entry name" value="AbrB/MazE/MraZ-like"/>
    <property type="match status" value="1"/>
</dbReference>
<accession>A0A1F5E848</accession>
<dbReference type="EMBL" id="MEZK01000007">
    <property type="protein sequence ID" value="OGD63579.1"/>
    <property type="molecule type" value="Genomic_DNA"/>
</dbReference>
<dbReference type="GO" id="GO:0003677">
    <property type="term" value="F:DNA binding"/>
    <property type="evidence" value="ECO:0007669"/>
    <property type="project" value="InterPro"/>
</dbReference>
<evidence type="ECO:0000259" key="1">
    <source>
        <dbReference type="SMART" id="SM00966"/>
    </source>
</evidence>
<dbReference type="SMART" id="SM00966">
    <property type="entry name" value="SpoVT_AbrB"/>
    <property type="match status" value="1"/>
</dbReference>
<organism evidence="2 3">
    <name type="scientific">Candidatus Beckwithbacteria bacterium RBG_13_42_9</name>
    <dbReference type="NCBI Taxonomy" id="1797457"/>
    <lineage>
        <taxon>Bacteria</taxon>
        <taxon>Candidatus Beckwithiibacteriota</taxon>
    </lineage>
</organism>
<dbReference type="Pfam" id="PF04014">
    <property type="entry name" value="MazE_antitoxin"/>
    <property type="match status" value="1"/>
</dbReference>
<evidence type="ECO:0000313" key="2">
    <source>
        <dbReference type="EMBL" id="OGD63579.1"/>
    </source>
</evidence>
<dbReference type="STRING" id="1797457.A2160_01755"/>
<dbReference type="Proteomes" id="UP000177006">
    <property type="component" value="Unassembled WGS sequence"/>
</dbReference>
<dbReference type="Gene3D" id="2.10.260.10">
    <property type="match status" value="1"/>
</dbReference>
<sequence length="80" mass="9101">MLQKIIKVGNSLAVTLPKYFVTERRLKAGDNVFVEADAKIDLLQVRTKANIFPSLTTEFKGWLDQVTNRYSSTIKELAKK</sequence>
<dbReference type="AlphaFoldDB" id="A0A1F5E848"/>
<evidence type="ECO:0000313" key="3">
    <source>
        <dbReference type="Proteomes" id="UP000177006"/>
    </source>
</evidence>